<dbReference type="InterPro" id="IPR036624">
    <property type="entry name" value="Hcp1-lik_sf"/>
</dbReference>
<dbReference type="SUPFAM" id="SSF141452">
    <property type="entry name" value="Hcp1-like"/>
    <property type="match status" value="1"/>
</dbReference>
<dbReference type="AlphaFoldDB" id="A0A178K163"/>
<accession>A0A178K163</accession>
<dbReference type="STRING" id="858640.A3K86_19035"/>
<organism evidence="1 2">
    <name type="scientific">Photobacterium jeanii</name>
    <dbReference type="NCBI Taxonomy" id="858640"/>
    <lineage>
        <taxon>Bacteria</taxon>
        <taxon>Pseudomonadati</taxon>
        <taxon>Pseudomonadota</taxon>
        <taxon>Gammaproteobacteria</taxon>
        <taxon>Vibrionales</taxon>
        <taxon>Vibrionaceae</taxon>
        <taxon>Photobacterium</taxon>
    </lineage>
</organism>
<dbReference type="Pfam" id="PF05638">
    <property type="entry name" value="T6SS_HCP"/>
    <property type="match status" value="1"/>
</dbReference>
<dbReference type="InterPro" id="IPR053165">
    <property type="entry name" value="HSI-I_assembly_Hcp1"/>
</dbReference>
<dbReference type="OrthoDB" id="5066999at2"/>
<dbReference type="Proteomes" id="UP000078503">
    <property type="component" value="Unassembled WGS sequence"/>
</dbReference>
<evidence type="ECO:0000313" key="1">
    <source>
        <dbReference type="EMBL" id="OAN11069.1"/>
    </source>
</evidence>
<sequence>MQSNTYMYYNGIKGEGTGQEGGTYDGLITVLSVDWGVGREITSFTGTAKDREASAARLYDMTVTKLQDSASTLLFKEATTGKSAEARFHITKQGEDGIEDIITYVLTDAMISAYSISVQDDRPIETLTISFTEMELKVWPTSDQNIKQGHSTYKYSGKHTIGKVG</sequence>
<dbReference type="RefSeq" id="WP_068335123.1">
    <property type="nucleotide sequence ID" value="NZ_LVHF01000033.1"/>
</dbReference>
<dbReference type="EMBL" id="LVHF01000033">
    <property type="protein sequence ID" value="OAN11069.1"/>
    <property type="molecule type" value="Genomic_DNA"/>
</dbReference>
<dbReference type="InterPro" id="IPR008514">
    <property type="entry name" value="T6SS_Hcp"/>
</dbReference>
<evidence type="ECO:0000313" key="2">
    <source>
        <dbReference type="Proteomes" id="UP000078503"/>
    </source>
</evidence>
<dbReference type="PANTHER" id="PTHR36152">
    <property type="entry name" value="CYTOPLASMIC PROTEIN-RELATED"/>
    <property type="match status" value="1"/>
</dbReference>
<protein>
    <submittedName>
        <fullName evidence="1">Hemolysin D</fullName>
    </submittedName>
</protein>
<gene>
    <name evidence="1" type="ORF">A3K86_19035</name>
</gene>
<keyword evidence="2" id="KW-1185">Reference proteome</keyword>
<comment type="caution">
    <text evidence="1">The sequence shown here is derived from an EMBL/GenBank/DDBJ whole genome shotgun (WGS) entry which is preliminary data.</text>
</comment>
<proteinExistence type="predicted"/>
<name>A0A178K163_9GAMM</name>
<reference evidence="1 2" key="1">
    <citation type="submission" date="2016-03" db="EMBL/GenBank/DDBJ databases">
        <title>Photobacterium proteolyticum sp. nov. a protease producing bacterium isolated from ocean sediments of Laizhou Bay.</title>
        <authorList>
            <person name="Li Y."/>
        </authorList>
    </citation>
    <scope>NUCLEOTIDE SEQUENCE [LARGE SCALE GENOMIC DNA]</scope>
    <source>
        <strain evidence="1 2">R-40508</strain>
    </source>
</reference>
<dbReference type="Gene3D" id="2.30.110.20">
    <property type="entry name" value="Hcp1-like"/>
    <property type="match status" value="1"/>
</dbReference>
<dbReference type="PANTHER" id="PTHR36152:SF1">
    <property type="entry name" value="UBIQUITIN-LIKE DOMAIN-CONTAINING PROTEIN"/>
    <property type="match status" value="1"/>
</dbReference>